<keyword evidence="3" id="KW-1185">Reference proteome</keyword>
<evidence type="ECO:0008006" key="4">
    <source>
        <dbReference type="Google" id="ProtNLM"/>
    </source>
</evidence>
<accession>A0A397GT24</accession>
<dbReference type="Pfam" id="PF01803">
    <property type="entry name" value="LIM_bind"/>
    <property type="match status" value="1"/>
</dbReference>
<evidence type="ECO:0000313" key="2">
    <source>
        <dbReference type="EMBL" id="RLL97187.1"/>
    </source>
</evidence>
<protein>
    <recommendedName>
        <fullName evidence="4">LIM-domain binding protein-domain-containing protein</fullName>
    </recommendedName>
</protein>
<feature type="region of interest" description="Disordered" evidence="1">
    <location>
        <begin position="644"/>
        <end position="738"/>
    </location>
</feature>
<feature type="region of interest" description="Disordered" evidence="1">
    <location>
        <begin position="517"/>
        <end position="546"/>
    </location>
</feature>
<evidence type="ECO:0000256" key="1">
    <source>
        <dbReference type="SAM" id="MobiDB-lite"/>
    </source>
</evidence>
<feature type="region of interest" description="Disordered" evidence="1">
    <location>
        <begin position="1"/>
        <end position="31"/>
    </location>
</feature>
<dbReference type="AlphaFoldDB" id="A0A397GT24"/>
<organism evidence="2 3">
    <name type="scientific">Aspergillus turcosus</name>
    <dbReference type="NCBI Taxonomy" id="1245748"/>
    <lineage>
        <taxon>Eukaryota</taxon>
        <taxon>Fungi</taxon>
        <taxon>Dikarya</taxon>
        <taxon>Ascomycota</taxon>
        <taxon>Pezizomycotina</taxon>
        <taxon>Eurotiomycetes</taxon>
        <taxon>Eurotiomycetidae</taxon>
        <taxon>Eurotiales</taxon>
        <taxon>Aspergillaceae</taxon>
        <taxon>Aspergillus</taxon>
        <taxon>Aspergillus subgen. Fumigati</taxon>
    </lineage>
</organism>
<dbReference type="OrthoDB" id="774557at2759"/>
<dbReference type="STRING" id="1245748.A0A397GT24"/>
<dbReference type="Proteomes" id="UP000215289">
    <property type="component" value="Unassembled WGS sequence"/>
</dbReference>
<name>A0A397GT24_9EURO</name>
<sequence>MMMAQPYPAHQGMPQHPGLPPGHPMAPGQHPNAHPGAGMVQAVHPGVSAPGGPQVTQGGPMMGMPPGAGTTGPGGPVQAHALSHLGPAQAHLFQQPQFAQTFANNPQLLQQHQHQQQILRQRMMFQQQQAAQQQQHAGLPVSLPNGTQGLNAAQLAAMQANSGMRPVNIQMHLQQMPHGPQNIQQQQQQLFAMQQAQQAQQAHQAQQAQQAQQAAAAAAAAAAQPGQHTPQQRHAAHPQNMHDAQSVTPQPQPPPHQGSSTPQSNPPQPPSSQPQQQPGAAPQPHQTPNPAPQQLPQAQQPGQQPQQQQPQQQQQQPQQPQSQQGQPQGHQQQMTPQEAQMKAQQTQNQAAMIMQQRMSMKGTSILALLTFAEHLSNFQSRGEAQDLLYWQAFVDKFYSPVGVLRQGVYNPQAGSKQFEISTPALARYYLTQFTSGIRQIQMLVEGARERDSPNGGRIVESRRTSFIYWFTNDSQLFTNGTLIAHFDHNNKIEMLDIVVMNHTEYLPRSQLQALELSEQKQSPKVSKNMGKRAQQRQAQQAAPSLPESMVTANGVPTAVMSFLEVAETISHMQMLFQFSQQNPQFSPPEALRNLVNTLQSQNPNPGFMPGPMNPAMQQGQNLRGPQMNGPNQFASPAMAHLGLPAQGSPHLSAHPSPAQSHLAGPPGMIQQGQMQPNVGQTTSASASPQVTNKRRRASTVKVENDDTGAPEVNGTATQGTGKVKASPRVGGKRQKGTA</sequence>
<evidence type="ECO:0000313" key="3">
    <source>
        <dbReference type="Proteomes" id="UP000215289"/>
    </source>
</evidence>
<reference evidence="2 3" key="1">
    <citation type="submission" date="2018-08" db="EMBL/GenBank/DDBJ databases">
        <title>Draft genome sequences of two Aspergillus turcosus clinical strains isolated from bronchoalveolar lavage fluid: one azole-susceptible and the other azole-resistant.</title>
        <authorList>
            <person name="Parent-Michaud M."/>
            <person name="Dufresne P.J."/>
            <person name="Fournier E."/>
            <person name="Martineau C."/>
            <person name="Moreira S."/>
            <person name="Perkins V."/>
            <person name="De Repentigny L."/>
            <person name="Dufresne S.F."/>
        </authorList>
    </citation>
    <scope>NUCLEOTIDE SEQUENCE [LARGE SCALE GENOMIC DNA]</scope>
    <source>
        <strain evidence="2">HMR AF 1038</strain>
    </source>
</reference>
<feature type="region of interest" description="Disordered" evidence="1">
    <location>
        <begin position="217"/>
        <end position="350"/>
    </location>
</feature>
<proteinExistence type="predicted"/>
<dbReference type="PANTHER" id="PTHR10378">
    <property type="entry name" value="LIM DOMAIN-BINDING PROTEIN"/>
    <property type="match status" value="1"/>
</dbReference>
<feature type="compositionally biased region" description="Polar residues" evidence="1">
    <location>
        <begin position="677"/>
        <end position="691"/>
    </location>
</feature>
<gene>
    <name evidence="2" type="ORF">CFD26_101009</name>
</gene>
<comment type="caution">
    <text evidence="2">The sequence shown here is derived from an EMBL/GenBank/DDBJ whole genome shotgun (WGS) entry which is preliminary data.</text>
</comment>
<feature type="compositionally biased region" description="Low complexity" evidence="1">
    <location>
        <begin position="664"/>
        <end position="676"/>
    </location>
</feature>
<feature type="compositionally biased region" description="Low complexity" evidence="1">
    <location>
        <begin position="273"/>
        <end position="284"/>
    </location>
</feature>
<dbReference type="EMBL" id="NIDN02000085">
    <property type="protein sequence ID" value="RLL97187.1"/>
    <property type="molecule type" value="Genomic_DNA"/>
</dbReference>
<dbReference type="InterPro" id="IPR029005">
    <property type="entry name" value="LIM-bd/SEUSS"/>
</dbReference>
<feature type="compositionally biased region" description="Low complexity" evidence="1">
    <location>
        <begin position="294"/>
        <end position="337"/>
    </location>
</feature>